<dbReference type="Proteomes" id="UP000003835">
    <property type="component" value="Unassembled WGS sequence"/>
</dbReference>
<reference evidence="1 2" key="1">
    <citation type="submission" date="2008-07" db="EMBL/GenBank/DDBJ databases">
        <authorList>
            <person name="Tandeau de Marsac N."/>
            <person name="Ferriera S."/>
            <person name="Johnson J."/>
            <person name="Kravitz S."/>
            <person name="Beeson K."/>
            <person name="Sutton G."/>
            <person name="Rogers Y.-H."/>
            <person name="Friedman R."/>
            <person name="Frazier M."/>
            <person name="Venter J.C."/>
        </authorList>
    </citation>
    <scope>NUCLEOTIDE SEQUENCE [LARGE SCALE GENOMIC DNA]</scope>
    <source>
        <strain evidence="1 2">PCC 7420</strain>
    </source>
</reference>
<proteinExistence type="predicted"/>
<accession>B4VY74</accession>
<dbReference type="STRING" id="118168.MC7420_4477"/>
<evidence type="ECO:0000313" key="2">
    <source>
        <dbReference type="Proteomes" id="UP000003835"/>
    </source>
</evidence>
<protein>
    <recommendedName>
        <fullName evidence="3">CRISPR-associated protein Cmr3</fullName>
    </recommendedName>
</protein>
<sequence length="349" mass="39888">MFSHLIIIQPLGFLYGSAGPFLSPDNLVGRSGNSFPPSAATVSGLYAAKYSQPGINKRGETTQQLNLPDLTLAGPFWAYTKDTQNFYVPTPFNYLAEMNPPQDEEKIRQGKIIEKLTWNSETQQWQPLKPGKFDTETWLPINQWEKAETVSKAPWQYLPHLHPRLETEQRRVDASSEQGSLFLENSIQMHPDTCLVYLTNTPIDDGWYRFGGEGHLVEVQCQPITNETLLGRLNQPVGNNFALITPAVWGSNRLSYRFPTIRQEQDWITAPEWENAQVFTERPRPFRYRLGGTGDTKRLARGRYAVPPGTVYVLEKGIPKPWFDWDKCWFPDEGYSYKRWGCGLALPLS</sequence>
<gene>
    <name evidence="1" type="ORF">MC7420_4477</name>
</gene>
<dbReference type="InterPro" id="IPR019117">
    <property type="entry name" value="CRISPR-assoc_protein_Cmr3"/>
</dbReference>
<dbReference type="EMBL" id="DS989859">
    <property type="protein sequence ID" value="EDX73230.1"/>
    <property type="molecule type" value="Genomic_DNA"/>
</dbReference>
<dbReference type="RefSeq" id="WP_006103693.1">
    <property type="nucleotide sequence ID" value="NZ_DS989859.1"/>
</dbReference>
<dbReference type="HOGENOM" id="CLU_801302_0_0_3"/>
<dbReference type="AlphaFoldDB" id="B4VY74"/>
<dbReference type="eggNOG" id="COG1769">
    <property type="taxonomic scope" value="Bacteria"/>
</dbReference>
<dbReference type="Pfam" id="PF09700">
    <property type="entry name" value="Cas_Cmr3"/>
    <property type="match status" value="1"/>
</dbReference>
<evidence type="ECO:0000313" key="1">
    <source>
        <dbReference type="EMBL" id="EDX73230.1"/>
    </source>
</evidence>
<dbReference type="OrthoDB" id="442795at2"/>
<organism evidence="1 2">
    <name type="scientific">Coleofasciculus chthonoplastes PCC 7420</name>
    <dbReference type="NCBI Taxonomy" id="118168"/>
    <lineage>
        <taxon>Bacteria</taxon>
        <taxon>Bacillati</taxon>
        <taxon>Cyanobacteriota</taxon>
        <taxon>Cyanophyceae</taxon>
        <taxon>Coleofasciculales</taxon>
        <taxon>Coleofasciculaceae</taxon>
        <taxon>Coleofasciculus</taxon>
    </lineage>
</organism>
<name>B4VY74_9CYAN</name>
<evidence type="ECO:0008006" key="3">
    <source>
        <dbReference type="Google" id="ProtNLM"/>
    </source>
</evidence>
<keyword evidence="2" id="KW-1185">Reference proteome</keyword>